<dbReference type="InterPro" id="IPR050504">
    <property type="entry name" value="IgSF_BTN/MOG"/>
</dbReference>
<feature type="signal peptide" evidence="8">
    <location>
        <begin position="1"/>
        <end position="18"/>
    </location>
</feature>
<name>A0AAQ6ICS5_ANATE</name>
<keyword evidence="7" id="KW-0812">Transmembrane</keyword>
<keyword evidence="11" id="KW-1185">Reference proteome</keyword>
<keyword evidence="3 7" id="KW-0472">Membrane</keyword>
<dbReference type="PANTHER" id="PTHR24100:SF151">
    <property type="entry name" value="ICOS LIGAND"/>
    <property type="match status" value="1"/>
</dbReference>
<evidence type="ECO:0000256" key="5">
    <source>
        <dbReference type="ARBA" id="ARBA00023180"/>
    </source>
</evidence>
<keyword evidence="2 8" id="KW-0732">Signal</keyword>
<keyword evidence="6" id="KW-0393">Immunoglobulin domain</keyword>
<dbReference type="InterPro" id="IPR003599">
    <property type="entry name" value="Ig_sub"/>
</dbReference>
<reference evidence="10 11" key="1">
    <citation type="submission" date="2021-04" db="EMBL/GenBank/DDBJ databases">
        <authorList>
            <consortium name="Wellcome Sanger Institute Data Sharing"/>
        </authorList>
    </citation>
    <scope>NUCLEOTIDE SEQUENCE [LARGE SCALE GENOMIC DNA]</scope>
</reference>
<dbReference type="InterPro" id="IPR013106">
    <property type="entry name" value="Ig_V-set"/>
</dbReference>
<accession>A0AAQ6ICS5</accession>
<evidence type="ECO:0000256" key="1">
    <source>
        <dbReference type="ARBA" id="ARBA00004370"/>
    </source>
</evidence>
<dbReference type="SMART" id="SM00409">
    <property type="entry name" value="IG"/>
    <property type="match status" value="1"/>
</dbReference>
<sequence>METVHLFLMSIVAGVAVGKFDAICQTQPVKAQEGEDVTLPCRLRPAADVSTYTVDWKRVDLNKVEVVHSYRHRKDESGLQMEQYRNRTKLNHEELKRGILDLRISSVRLSDSGVYKCNVPKNKTSCTNTVTVVKKEKVRTNKEEFSTTQPPLGEVTKPNNSGAEQMNVVGVVCGVIFTAVITTVIIAVTIKRLRGRKEQEPQVAANGSTLEMLNNQEAEGGETLQNPVENCSVLISDR</sequence>
<feature type="chain" id="PRO_5043826394" description="Ig-like domain-containing protein" evidence="8">
    <location>
        <begin position="19"/>
        <end position="238"/>
    </location>
</feature>
<evidence type="ECO:0000256" key="8">
    <source>
        <dbReference type="SAM" id="SignalP"/>
    </source>
</evidence>
<proteinExistence type="predicted"/>
<dbReference type="GO" id="GO:1903037">
    <property type="term" value="P:regulation of leukocyte cell-cell adhesion"/>
    <property type="evidence" value="ECO:0007669"/>
    <property type="project" value="UniProtKB-ARBA"/>
</dbReference>
<evidence type="ECO:0000259" key="9">
    <source>
        <dbReference type="PROSITE" id="PS50835"/>
    </source>
</evidence>
<feature type="domain" description="Ig-like" evidence="9">
    <location>
        <begin position="31"/>
        <end position="133"/>
    </location>
</feature>
<dbReference type="InterPro" id="IPR007110">
    <property type="entry name" value="Ig-like_dom"/>
</dbReference>
<organism evidence="10 11">
    <name type="scientific">Anabas testudineus</name>
    <name type="common">Climbing perch</name>
    <name type="synonym">Anthias testudineus</name>
    <dbReference type="NCBI Taxonomy" id="64144"/>
    <lineage>
        <taxon>Eukaryota</taxon>
        <taxon>Metazoa</taxon>
        <taxon>Chordata</taxon>
        <taxon>Craniata</taxon>
        <taxon>Vertebrata</taxon>
        <taxon>Euteleostomi</taxon>
        <taxon>Actinopterygii</taxon>
        <taxon>Neopterygii</taxon>
        <taxon>Teleostei</taxon>
        <taxon>Neoteleostei</taxon>
        <taxon>Acanthomorphata</taxon>
        <taxon>Anabantaria</taxon>
        <taxon>Anabantiformes</taxon>
        <taxon>Anabantoidei</taxon>
        <taxon>Anabantidae</taxon>
        <taxon>Anabas</taxon>
    </lineage>
</organism>
<dbReference type="FunFam" id="2.60.40.10:FF:000142">
    <property type="entry name" value="V-set domain-containing T-cell activation inhibitor 1"/>
    <property type="match status" value="1"/>
</dbReference>
<dbReference type="GO" id="GO:0005102">
    <property type="term" value="F:signaling receptor binding"/>
    <property type="evidence" value="ECO:0007669"/>
    <property type="project" value="TreeGrafter"/>
</dbReference>
<gene>
    <name evidence="10" type="primary">RAB35</name>
</gene>
<dbReference type="AlphaFoldDB" id="A0AAQ6ICS5"/>
<evidence type="ECO:0000256" key="3">
    <source>
        <dbReference type="ARBA" id="ARBA00023136"/>
    </source>
</evidence>
<dbReference type="PANTHER" id="PTHR24100">
    <property type="entry name" value="BUTYROPHILIN"/>
    <property type="match status" value="1"/>
</dbReference>
<dbReference type="GO" id="GO:0050863">
    <property type="term" value="P:regulation of T cell activation"/>
    <property type="evidence" value="ECO:0007669"/>
    <property type="project" value="UniProtKB-ARBA"/>
</dbReference>
<keyword evidence="7" id="KW-1133">Transmembrane helix</keyword>
<reference evidence="10" key="3">
    <citation type="submission" date="2025-09" db="UniProtKB">
        <authorList>
            <consortium name="Ensembl"/>
        </authorList>
    </citation>
    <scope>IDENTIFICATION</scope>
</reference>
<dbReference type="InterPro" id="IPR036179">
    <property type="entry name" value="Ig-like_dom_sf"/>
</dbReference>
<dbReference type="Gene3D" id="2.60.40.10">
    <property type="entry name" value="Immunoglobulins"/>
    <property type="match status" value="1"/>
</dbReference>
<dbReference type="GeneTree" id="ENSGT01050000244843"/>
<evidence type="ECO:0000256" key="2">
    <source>
        <dbReference type="ARBA" id="ARBA00022729"/>
    </source>
</evidence>
<dbReference type="SMART" id="SM00408">
    <property type="entry name" value="IGc2"/>
    <property type="match status" value="1"/>
</dbReference>
<comment type="subcellular location">
    <subcellularLocation>
        <location evidence="1">Membrane</location>
    </subcellularLocation>
</comment>
<evidence type="ECO:0000256" key="4">
    <source>
        <dbReference type="ARBA" id="ARBA00023157"/>
    </source>
</evidence>
<dbReference type="GO" id="GO:0050852">
    <property type="term" value="P:T cell receptor signaling pathway"/>
    <property type="evidence" value="ECO:0007669"/>
    <property type="project" value="TreeGrafter"/>
</dbReference>
<feature type="transmembrane region" description="Helical" evidence="7">
    <location>
        <begin position="168"/>
        <end position="190"/>
    </location>
</feature>
<reference evidence="10" key="2">
    <citation type="submission" date="2025-08" db="UniProtKB">
        <authorList>
            <consortium name="Ensembl"/>
        </authorList>
    </citation>
    <scope>IDENTIFICATION</scope>
</reference>
<keyword evidence="5" id="KW-0325">Glycoprotein</keyword>
<evidence type="ECO:0000256" key="6">
    <source>
        <dbReference type="ARBA" id="ARBA00023319"/>
    </source>
</evidence>
<dbReference type="InterPro" id="IPR013783">
    <property type="entry name" value="Ig-like_fold"/>
</dbReference>
<dbReference type="Pfam" id="PF07686">
    <property type="entry name" value="V-set"/>
    <property type="match status" value="1"/>
</dbReference>
<protein>
    <recommendedName>
        <fullName evidence="9">Ig-like domain-containing protein</fullName>
    </recommendedName>
</protein>
<dbReference type="SUPFAM" id="SSF48726">
    <property type="entry name" value="Immunoglobulin"/>
    <property type="match status" value="1"/>
</dbReference>
<evidence type="ECO:0000256" key="7">
    <source>
        <dbReference type="SAM" id="Phobius"/>
    </source>
</evidence>
<dbReference type="GO" id="GO:0009897">
    <property type="term" value="C:external side of plasma membrane"/>
    <property type="evidence" value="ECO:0007669"/>
    <property type="project" value="TreeGrafter"/>
</dbReference>
<dbReference type="Ensembl" id="ENSATET00000073835.1">
    <property type="protein sequence ID" value="ENSATEP00000072924.1"/>
    <property type="gene ID" value="ENSATEG00000031808.1"/>
</dbReference>
<dbReference type="PROSITE" id="PS50835">
    <property type="entry name" value="IG_LIKE"/>
    <property type="match status" value="1"/>
</dbReference>
<keyword evidence="4" id="KW-1015">Disulfide bond</keyword>
<dbReference type="InterPro" id="IPR003598">
    <property type="entry name" value="Ig_sub2"/>
</dbReference>
<dbReference type="SMART" id="SM00406">
    <property type="entry name" value="IGv"/>
    <property type="match status" value="1"/>
</dbReference>
<evidence type="ECO:0000313" key="11">
    <source>
        <dbReference type="Proteomes" id="UP000265040"/>
    </source>
</evidence>
<dbReference type="Proteomes" id="UP000265040">
    <property type="component" value="Chromosome 1"/>
</dbReference>
<evidence type="ECO:0000313" key="10">
    <source>
        <dbReference type="Ensembl" id="ENSATEP00000072924.1"/>
    </source>
</evidence>
<dbReference type="GO" id="GO:0001817">
    <property type="term" value="P:regulation of cytokine production"/>
    <property type="evidence" value="ECO:0007669"/>
    <property type="project" value="TreeGrafter"/>
</dbReference>